<accession>A0A841JX06</accession>
<comment type="caution">
    <text evidence="1">The sequence shown here is derived from an EMBL/GenBank/DDBJ whole genome shotgun (WGS) entry which is preliminary data.</text>
</comment>
<keyword evidence="2" id="KW-1185">Reference proteome</keyword>
<dbReference type="Proteomes" id="UP000538666">
    <property type="component" value="Unassembled WGS sequence"/>
</dbReference>
<reference evidence="1 2" key="1">
    <citation type="submission" date="2020-08" db="EMBL/GenBank/DDBJ databases">
        <title>Genomic Encyclopedia of Type Strains, Phase IV (KMG-IV): sequencing the most valuable type-strain genomes for metagenomic binning, comparative biology and taxonomic classification.</title>
        <authorList>
            <person name="Goeker M."/>
        </authorList>
    </citation>
    <scope>NUCLEOTIDE SEQUENCE [LARGE SCALE GENOMIC DNA]</scope>
    <source>
        <strain evidence="1 2">DSM 103733</strain>
    </source>
</reference>
<dbReference type="EMBL" id="JACHEK010000003">
    <property type="protein sequence ID" value="MBB6143521.1"/>
    <property type="molecule type" value="Genomic_DNA"/>
</dbReference>
<dbReference type="AlphaFoldDB" id="A0A841JX06"/>
<gene>
    <name evidence="1" type="ORF">HNQ77_001470</name>
</gene>
<evidence type="ECO:0000313" key="2">
    <source>
        <dbReference type="Proteomes" id="UP000538666"/>
    </source>
</evidence>
<protein>
    <submittedName>
        <fullName evidence="1">Putative membrane chloride channel (Bestrophin family)</fullName>
    </submittedName>
</protein>
<sequence>MWRLSVLRRIAPQIASVLVWSFFVTWANSRYAVVLRGWTVAPFTLLGVPVEGQEVVSLPIRLMGEL</sequence>
<name>A0A841JX06_9BACT</name>
<proteinExistence type="predicted"/>
<evidence type="ECO:0000313" key="1">
    <source>
        <dbReference type="EMBL" id="MBB6143521.1"/>
    </source>
</evidence>
<organism evidence="1 2">
    <name type="scientific">Silvibacterium bohemicum</name>
    <dbReference type="NCBI Taxonomy" id="1577686"/>
    <lineage>
        <taxon>Bacteria</taxon>
        <taxon>Pseudomonadati</taxon>
        <taxon>Acidobacteriota</taxon>
        <taxon>Terriglobia</taxon>
        <taxon>Terriglobales</taxon>
        <taxon>Acidobacteriaceae</taxon>
        <taxon>Silvibacterium</taxon>
    </lineage>
</organism>